<dbReference type="AlphaFoldDB" id="A0A834I736"/>
<protein>
    <submittedName>
        <fullName evidence="1">Uncharacterized protein</fullName>
    </submittedName>
</protein>
<accession>A0A834I736</accession>
<gene>
    <name evidence="1" type="ORF">GWI33_012089</name>
</gene>
<keyword evidence="2" id="KW-1185">Reference proteome</keyword>
<organism evidence="1 2">
    <name type="scientific">Rhynchophorus ferrugineus</name>
    <name type="common">Red palm weevil</name>
    <name type="synonym">Curculio ferrugineus</name>
    <dbReference type="NCBI Taxonomy" id="354439"/>
    <lineage>
        <taxon>Eukaryota</taxon>
        <taxon>Metazoa</taxon>
        <taxon>Ecdysozoa</taxon>
        <taxon>Arthropoda</taxon>
        <taxon>Hexapoda</taxon>
        <taxon>Insecta</taxon>
        <taxon>Pterygota</taxon>
        <taxon>Neoptera</taxon>
        <taxon>Endopterygota</taxon>
        <taxon>Coleoptera</taxon>
        <taxon>Polyphaga</taxon>
        <taxon>Cucujiformia</taxon>
        <taxon>Curculionidae</taxon>
        <taxon>Dryophthorinae</taxon>
        <taxon>Rhynchophorus</taxon>
    </lineage>
</organism>
<comment type="caution">
    <text evidence="1">The sequence shown here is derived from an EMBL/GenBank/DDBJ whole genome shotgun (WGS) entry which is preliminary data.</text>
</comment>
<feature type="non-terminal residue" evidence="1">
    <location>
        <position position="1"/>
    </location>
</feature>
<dbReference type="Proteomes" id="UP000625711">
    <property type="component" value="Unassembled WGS sequence"/>
</dbReference>
<evidence type="ECO:0000313" key="2">
    <source>
        <dbReference type="Proteomes" id="UP000625711"/>
    </source>
</evidence>
<evidence type="ECO:0000313" key="1">
    <source>
        <dbReference type="EMBL" id="KAF7275199.1"/>
    </source>
</evidence>
<proteinExistence type="predicted"/>
<sequence>RPVFLEEGRFQPVGQLTRTTKLGQLRQALSFHGRRPRIRLASRPVSVTPVSHRLALDIPRPTPLPLTIPHPPFVFPSTPHPVLQYRLAVRDFSGSVPSNPDRNP</sequence>
<name>A0A834I736_RHYFE</name>
<dbReference type="EMBL" id="JAACXV010011087">
    <property type="protein sequence ID" value="KAF7275199.1"/>
    <property type="molecule type" value="Genomic_DNA"/>
</dbReference>
<reference evidence="1" key="1">
    <citation type="submission" date="2020-08" db="EMBL/GenBank/DDBJ databases">
        <title>Genome sequencing and assembly of the red palm weevil Rhynchophorus ferrugineus.</title>
        <authorList>
            <person name="Dias G.B."/>
            <person name="Bergman C.M."/>
            <person name="Manee M."/>
        </authorList>
    </citation>
    <scope>NUCLEOTIDE SEQUENCE</scope>
    <source>
        <strain evidence="1">AA-2017</strain>
        <tissue evidence="1">Whole larva</tissue>
    </source>
</reference>